<dbReference type="InterPro" id="IPR000160">
    <property type="entry name" value="GGDEF_dom"/>
</dbReference>
<dbReference type="CDD" id="cd17546">
    <property type="entry name" value="REC_hyHK_CKI1_RcsC-like"/>
    <property type="match status" value="1"/>
</dbReference>
<dbReference type="InterPro" id="IPR011006">
    <property type="entry name" value="CheY-like_superfamily"/>
</dbReference>
<reference evidence="9 10" key="1">
    <citation type="submission" date="2016-10" db="EMBL/GenBank/DDBJ databases">
        <authorList>
            <person name="de Groot N.N."/>
        </authorList>
    </citation>
    <scope>NUCLEOTIDE SEQUENCE [LARGE SCALE GENOMIC DNA]</scope>
    <source>
        <strain evidence="9 10">CGMCC 1.6291</strain>
    </source>
</reference>
<evidence type="ECO:0000256" key="3">
    <source>
        <dbReference type="PROSITE-ProRule" id="PRU00110"/>
    </source>
</evidence>
<feature type="domain" description="EAL" evidence="6">
    <location>
        <begin position="861"/>
        <end position="1114"/>
    </location>
</feature>
<feature type="modified residue" description="4-aspartylphosphate" evidence="4">
    <location>
        <position position="607"/>
    </location>
</feature>
<keyword evidence="4" id="KW-0597">Phosphoprotein</keyword>
<dbReference type="PROSITE" id="PS50887">
    <property type="entry name" value="GGDEF"/>
    <property type="match status" value="1"/>
</dbReference>
<name>A0A1H8QRP1_9GAMM</name>
<keyword evidence="10" id="KW-1185">Reference proteome</keyword>
<dbReference type="SUPFAM" id="SSF52172">
    <property type="entry name" value="CheY-like"/>
    <property type="match status" value="2"/>
</dbReference>
<dbReference type="Gene3D" id="3.40.50.2300">
    <property type="match status" value="2"/>
</dbReference>
<dbReference type="PANTHER" id="PTHR33121">
    <property type="entry name" value="CYCLIC DI-GMP PHOSPHODIESTERASE PDEF"/>
    <property type="match status" value="1"/>
</dbReference>
<dbReference type="EMBL" id="FOEG01000001">
    <property type="protein sequence ID" value="SEO56696.1"/>
    <property type="molecule type" value="Genomic_DNA"/>
</dbReference>
<dbReference type="Proteomes" id="UP000199657">
    <property type="component" value="Unassembled WGS sequence"/>
</dbReference>
<evidence type="ECO:0000313" key="10">
    <source>
        <dbReference type="Proteomes" id="UP000199657"/>
    </source>
</evidence>
<dbReference type="GO" id="GO:0004672">
    <property type="term" value="F:protein kinase activity"/>
    <property type="evidence" value="ECO:0007669"/>
    <property type="project" value="UniProtKB-ARBA"/>
</dbReference>
<dbReference type="FunFam" id="3.30.70.270:FF:000001">
    <property type="entry name" value="Diguanylate cyclase domain protein"/>
    <property type="match status" value="1"/>
</dbReference>
<evidence type="ECO:0000259" key="8">
    <source>
        <dbReference type="PROSITE" id="PS50894"/>
    </source>
</evidence>
<evidence type="ECO:0000256" key="1">
    <source>
        <dbReference type="ARBA" id="ARBA00001946"/>
    </source>
</evidence>
<dbReference type="PROSITE" id="PS50883">
    <property type="entry name" value="EAL"/>
    <property type="match status" value="1"/>
</dbReference>
<dbReference type="SUPFAM" id="SSF141868">
    <property type="entry name" value="EAL domain-like"/>
    <property type="match status" value="1"/>
</dbReference>
<dbReference type="PROSITE" id="PS50894">
    <property type="entry name" value="HPT"/>
    <property type="match status" value="1"/>
</dbReference>
<comment type="cofactor">
    <cofactor evidence="1">
        <name>Mg(2+)</name>
        <dbReference type="ChEBI" id="CHEBI:18420"/>
    </cofactor>
</comment>
<feature type="domain" description="GGDEF" evidence="7">
    <location>
        <begin position="717"/>
        <end position="850"/>
    </location>
</feature>
<dbReference type="Gene3D" id="3.20.20.450">
    <property type="entry name" value="EAL domain"/>
    <property type="match status" value="1"/>
</dbReference>
<evidence type="ECO:0000256" key="2">
    <source>
        <dbReference type="ARBA" id="ARBA00023012"/>
    </source>
</evidence>
<dbReference type="SUPFAM" id="SSF55073">
    <property type="entry name" value="Nucleotide cyclase"/>
    <property type="match status" value="1"/>
</dbReference>
<dbReference type="PROSITE" id="PS50110">
    <property type="entry name" value="RESPONSE_REGULATORY"/>
    <property type="match status" value="2"/>
</dbReference>
<accession>A0A1H8QRP1</accession>
<dbReference type="Pfam" id="PF00990">
    <property type="entry name" value="GGDEF"/>
    <property type="match status" value="1"/>
</dbReference>
<organism evidence="9 10">
    <name type="scientific">Aquisalimonas asiatica</name>
    <dbReference type="NCBI Taxonomy" id="406100"/>
    <lineage>
        <taxon>Bacteria</taxon>
        <taxon>Pseudomonadati</taxon>
        <taxon>Pseudomonadota</taxon>
        <taxon>Gammaproteobacteria</taxon>
        <taxon>Chromatiales</taxon>
        <taxon>Ectothiorhodospiraceae</taxon>
        <taxon>Aquisalimonas</taxon>
    </lineage>
</organism>
<evidence type="ECO:0000259" key="7">
    <source>
        <dbReference type="PROSITE" id="PS50887"/>
    </source>
</evidence>
<feature type="modified residue" description="4-aspartylphosphate" evidence="4">
    <location>
        <position position="336"/>
    </location>
</feature>
<dbReference type="InterPro" id="IPR043128">
    <property type="entry name" value="Rev_trsase/Diguanyl_cyclase"/>
</dbReference>
<dbReference type="Pfam" id="PF01627">
    <property type="entry name" value="Hpt"/>
    <property type="match status" value="1"/>
</dbReference>
<dbReference type="OrthoDB" id="5563233at2"/>
<dbReference type="InterPro" id="IPR001789">
    <property type="entry name" value="Sig_transdc_resp-reg_receiver"/>
</dbReference>
<dbReference type="GO" id="GO:0071111">
    <property type="term" value="F:cyclic-guanylate-specific phosphodiesterase activity"/>
    <property type="evidence" value="ECO:0007669"/>
    <property type="project" value="InterPro"/>
</dbReference>
<feature type="domain" description="Response regulatory" evidence="5">
    <location>
        <begin position="287"/>
        <end position="406"/>
    </location>
</feature>
<evidence type="ECO:0000259" key="6">
    <source>
        <dbReference type="PROSITE" id="PS50883"/>
    </source>
</evidence>
<dbReference type="CDD" id="cd01949">
    <property type="entry name" value="GGDEF"/>
    <property type="match status" value="1"/>
</dbReference>
<feature type="domain" description="Response regulatory" evidence="5">
    <location>
        <begin position="558"/>
        <end position="674"/>
    </location>
</feature>
<dbReference type="NCBIfam" id="TIGR00254">
    <property type="entry name" value="GGDEF"/>
    <property type="match status" value="1"/>
</dbReference>
<dbReference type="SMART" id="SM00267">
    <property type="entry name" value="GGDEF"/>
    <property type="match status" value="1"/>
</dbReference>
<dbReference type="Gene3D" id="3.30.450.20">
    <property type="entry name" value="PAS domain"/>
    <property type="match status" value="1"/>
</dbReference>
<dbReference type="InterPro" id="IPR035919">
    <property type="entry name" value="EAL_sf"/>
</dbReference>
<feature type="modified residue" description="Phosphohistidine" evidence="3">
    <location>
        <position position="480"/>
    </location>
</feature>
<dbReference type="Gene3D" id="1.20.120.160">
    <property type="entry name" value="HPT domain"/>
    <property type="match status" value="1"/>
</dbReference>
<proteinExistence type="predicted"/>
<dbReference type="Pfam" id="PF00563">
    <property type="entry name" value="EAL"/>
    <property type="match status" value="1"/>
</dbReference>
<sequence>MRQAVQQGTPARVLLQNWTRDGEMFVNEVTLLPLGGTSRSPDYYLGFQRDVSTRGAVAFQRDRAMPRVADQRRQEGVRDCIASLERALGTGIDATLGRWLKVAATATATIAEGALDTGEVNDDPHHLAHPFSPDDLIVQLRRRTEEAAPGVRVQVTREPRFPERIFGCQQALVDTLGYAVDALLRFSPLAEIRVDLSIELGNGEQGFPRFTVFPVPGNGEQSKPLQDSGVPGPWAGLSFPEVVRQVTLCGATLTVEPDFTFHLRAHTPVNLAAAQDGARRYQQRRLQVLIGEDNPVNWKMLTGLLQHQHHDVRVAENGVQILDALQEERPDVLFLDLYMPGLDGAEVAAHIRDEERREGLPRLPIIAVSAATEPGDQSRCLAAGVDAFLGKPVDRDQLHALLWEVLGNRPGDRGRARGRPVSIADHHDLELDQALQAVDYDLDLFAGMLDAFRADFPERMGMLEAALEKRDVTEAGFIAHTLKGALSNFNAAEAVGLANALGDQIGRAQTQEARETLKLMDDTVRRFMAWASESVALRRREQRRDRTETQATSVDGRSVLVVEDSADTRLMLTEFLRRDGYVVHCACNGEEALQQLAAETPDLILMDCVMPVMDGLEACRRIKSHDEYADVPLLIITALNDESSAGEAIRAGATDFITKPIFLPVLRQRLRQLVLSRERHQRIRYLAYHDNLTGLPNRARFHQELDELLQSAQGGGREHALMYLDLDQFKIVNDTCGHAAGDELLKELGEVLSGQVRNGDLVARLGGDEFGVLLRDCRLEDGVAVAEKVIDAVRNFIFFWEEQAFFIGASAGVVAISAESSTTGDLLSAADTACYAAKSGGRGRVEVYRREAGQVRQESEQLQLVPRITRALEGDRFVLYRQQIVPLSAPVEHVPHYEVLVRMLDEDGTIVPPAHFIPSAERYQVMPRVDRWVIRHALKHLRDEHLHSEQPVRYSINLSGTTLIEKGFGDFLEEQLSVSGVPPQWLCFEITETATIRQMDAAVAFINRIRSLGCAFALDDFGAGLSSFGYLKTLPVDFIKIDGRFVRDLLEETFDQAMVEAIQRIGSVMGIETIAEFVENEAVMARLREIGVNYAQGYGIHRPEPLPGPLQVPA</sequence>
<dbReference type="SMART" id="SM00448">
    <property type="entry name" value="REC"/>
    <property type="match status" value="2"/>
</dbReference>
<keyword evidence="2" id="KW-0902">Two-component regulatory system</keyword>
<evidence type="ECO:0000259" key="5">
    <source>
        <dbReference type="PROSITE" id="PS50110"/>
    </source>
</evidence>
<dbReference type="PANTHER" id="PTHR33121:SF23">
    <property type="entry name" value="CYCLIC DI-GMP PHOSPHODIESTERASE PDEB"/>
    <property type="match status" value="1"/>
</dbReference>
<dbReference type="STRING" id="406100.SAMN04488052_101734"/>
<dbReference type="AlphaFoldDB" id="A0A1H8QRP1"/>
<evidence type="ECO:0000313" key="9">
    <source>
        <dbReference type="EMBL" id="SEO56696.1"/>
    </source>
</evidence>
<dbReference type="Gene3D" id="3.30.70.270">
    <property type="match status" value="1"/>
</dbReference>
<dbReference type="InterPro" id="IPR008207">
    <property type="entry name" value="Sig_transdc_His_kin_Hpt_dom"/>
</dbReference>
<dbReference type="GO" id="GO:0000160">
    <property type="term" value="P:phosphorelay signal transduction system"/>
    <property type="evidence" value="ECO:0007669"/>
    <property type="project" value="UniProtKB-KW"/>
</dbReference>
<dbReference type="InterPro" id="IPR029787">
    <property type="entry name" value="Nucleotide_cyclase"/>
</dbReference>
<evidence type="ECO:0000256" key="4">
    <source>
        <dbReference type="PROSITE-ProRule" id="PRU00169"/>
    </source>
</evidence>
<feature type="domain" description="HPt" evidence="8">
    <location>
        <begin position="441"/>
        <end position="534"/>
    </location>
</feature>
<protein>
    <submittedName>
        <fullName evidence="9">Diguanylate cyclase (GGDEF) domain-containing protein</fullName>
    </submittedName>
</protein>
<dbReference type="InterPro" id="IPR050706">
    <property type="entry name" value="Cyclic-di-GMP_PDE-like"/>
</dbReference>
<dbReference type="SUPFAM" id="SSF47226">
    <property type="entry name" value="Histidine-containing phosphotransfer domain, HPT domain"/>
    <property type="match status" value="1"/>
</dbReference>
<dbReference type="InterPro" id="IPR001633">
    <property type="entry name" value="EAL_dom"/>
</dbReference>
<dbReference type="CDD" id="cd01948">
    <property type="entry name" value="EAL"/>
    <property type="match status" value="1"/>
</dbReference>
<dbReference type="SMART" id="SM00052">
    <property type="entry name" value="EAL"/>
    <property type="match status" value="1"/>
</dbReference>
<gene>
    <name evidence="9" type="ORF">SAMN04488052_101734</name>
</gene>
<dbReference type="InterPro" id="IPR036641">
    <property type="entry name" value="HPT_dom_sf"/>
</dbReference>
<dbReference type="Pfam" id="PF00072">
    <property type="entry name" value="Response_reg"/>
    <property type="match status" value="2"/>
</dbReference>